<dbReference type="GO" id="GO:0005886">
    <property type="term" value="C:plasma membrane"/>
    <property type="evidence" value="ECO:0007669"/>
    <property type="project" value="UniProtKB-SubCell"/>
</dbReference>
<dbReference type="EMBL" id="OU963871">
    <property type="protein sequence ID" value="CAH0383488.1"/>
    <property type="molecule type" value="Genomic_DNA"/>
</dbReference>
<gene>
    <name evidence="9" type="ORF">BEMITA_LOCUS2932</name>
</gene>
<evidence type="ECO:0000256" key="6">
    <source>
        <dbReference type="ARBA" id="ARBA00023170"/>
    </source>
</evidence>
<evidence type="ECO:0000313" key="10">
    <source>
        <dbReference type="Proteomes" id="UP001152759"/>
    </source>
</evidence>
<dbReference type="PANTHER" id="PTHR42643:SF38">
    <property type="entry name" value="IONOTROPIC RECEPTOR 100A"/>
    <property type="match status" value="1"/>
</dbReference>
<feature type="transmembrane region" description="Helical" evidence="8">
    <location>
        <begin position="329"/>
        <end position="349"/>
    </location>
</feature>
<keyword evidence="3 8" id="KW-0812">Transmembrane</keyword>
<protein>
    <submittedName>
        <fullName evidence="9">Uncharacterized protein</fullName>
    </submittedName>
</protein>
<feature type="transmembrane region" description="Helical" evidence="8">
    <location>
        <begin position="370"/>
        <end position="390"/>
    </location>
</feature>
<organism evidence="9 10">
    <name type="scientific">Bemisia tabaci</name>
    <name type="common">Sweetpotato whitefly</name>
    <name type="synonym">Aleurodes tabaci</name>
    <dbReference type="NCBI Taxonomy" id="7038"/>
    <lineage>
        <taxon>Eukaryota</taxon>
        <taxon>Metazoa</taxon>
        <taxon>Ecdysozoa</taxon>
        <taxon>Arthropoda</taxon>
        <taxon>Hexapoda</taxon>
        <taxon>Insecta</taxon>
        <taxon>Pterygota</taxon>
        <taxon>Neoptera</taxon>
        <taxon>Paraneoptera</taxon>
        <taxon>Hemiptera</taxon>
        <taxon>Sternorrhyncha</taxon>
        <taxon>Aleyrodoidea</taxon>
        <taxon>Aleyrodidae</taxon>
        <taxon>Aleyrodinae</taxon>
        <taxon>Bemisia</taxon>
    </lineage>
</organism>
<dbReference type="PANTHER" id="PTHR42643">
    <property type="entry name" value="IONOTROPIC RECEPTOR 20A-RELATED"/>
    <property type="match status" value="1"/>
</dbReference>
<keyword evidence="5 8" id="KW-0472">Membrane</keyword>
<evidence type="ECO:0000256" key="4">
    <source>
        <dbReference type="ARBA" id="ARBA00022989"/>
    </source>
</evidence>
<keyword evidence="10" id="KW-1185">Reference proteome</keyword>
<reference evidence="9" key="1">
    <citation type="submission" date="2021-12" db="EMBL/GenBank/DDBJ databases">
        <authorList>
            <person name="King R."/>
        </authorList>
    </citation>
    <scope>NUCLEOTIDE SEQUENCE</scope>
</reference>
<accession>A0A9P0F0D3</accession>
<evidence type="ECO:0000256" key="3">
    <source>
        <dbReference type="ARBA" id="ARBA00022692"/>
    </source>
</evidence>
<evidence type="ECO:0000256" key="7">
    <source>
        <dbReference type="ARBA" id="ARBA00023180"/>
    </source>
</evidence>
<evidence type="ECO:0000256" key="5">
    <source>
        <dbReference type="ARBA" id="ARBA00023136"/>
    </source>
</evidence>
<dbReference type="Gene3D" id="1.10.287.70">
    <property type="match status" value="1"/>
</dbReference>
<feature type="transmembrane region" description="Helical" evidence="8">
    <location>
        <begin position="402"/>
        <end position="426"/>
    </location>
</feature>
<dbReference type="InterPro" id="IPR052192">
    <property type="entry name" value="Insect_Ionotropic_Sensory_Rcpt"/>
</dbReference>
<evidence type="ECO:0000256" key="1">
    <source>
        <dbReference type="ARBA" id="ARBA00004651"/>
    </source>
</evidence>
<keyword evidence="6" id="KW-0675">Receptor</keyword>
<name>A0A9P0F0D3_BEMTA</name>
<keyword evidence="7" id="KW-0325">Glycoprotein</keyword>
<evidence type="ECO:0000313" key="9">
    <source>
        <dbReference type="EMBL" id="CAH0383488.1"/>
    </source>
</evidence>
<sequence>MIFFVNDFDELLSWILYSSSAQHQQLIVSNQEISTSPECRDAHGEYGLEETLPRLCIKIDEHFLWSRIKKNCTNILAITSAELKDDSVLSDPLFEATRGLYISKIWNFKNHIVFLLKNVRQPHNESQPKSVGNLTFTHDSSKNQEADASSSMAFCFKFFWRFFKGYKTIICHAEGCNKYNPFTENIILLEGEAEENFLDFSWKSMHGKPLKVFMDYYSDIYLKARFDMNSNKFFIGDFVLEHFAKSVNCSVKYHNYEIVDIEDVYENYFEVETGLKYGVDLHIFGSDFVAEEAYHSKIDFSVSFDNYAVCIATPHCGFMSQGLVIFKSFTPVVWVSTLLTIFCFGLMQYGIQYLQGEIFIHLYSETQREYFKISSSMLTVYAYFVCGRPPFLYLGRLITGKILFIIFSFSAIIISTAFLSSLTTLLSNRVSYPEIDSLQALEESDLLIQTTNAEKIAHEQIFDRQKLREKLVSNLASYSTDIFIEAFNGRGVQDILDGGIFNRSSIQALCLIM</sequence>
<evidence type="ECO:0000256" key="8">
    <source>
        <dbReference type="SAM" id="Phobius"/>
    </source>
</evidence>
<dbReference type="AlphaFoldDB" id="A0A9P0F0D3"/>
<evidence type="ECO:0000256" key="2">
    <source>
        <dbReference type="ARBA" id="ARBA00022475"/>
    </source>
</evidence>
<comment type="subcellular location">
    <subcellularLocation>
        <location evidence="1">Cell membrane</location>
        <topology evidence="1">Multi-pass membrane protein</topology>
    </subcellularLocation>
</comment>
<dbReference type="Proteomes" id="UP001152759">
    <property type="component" value="Chromosome 10"/>
</dbReference>
<keyword evidence="4 8" id="KW-1133">Transmembrane helix</keyword>
<proteinExistence type="predicted"/>
<keyword evidence="2" id="KW-1003">Cell membrane</keyword>